<sequence>MVAAGCCVAAYPRKTSAHKTLHPAVAKGHGGMESGGVGGVSIGGAIAYRRLPSDIPTGMKTCANGSPPQPQRFSSPAQRIQTVTGMIGFHPVSQFVAWWEPGGFAQ</sequence>
<protein>
    <submittedName>
        <fullName evidence="1">Uncharacterized protein</fullName>
    </submittedName>
</protein>
<dbReference type="AlphaFoldDB" id="A0A2G1W3T8"/>
<proteinExistence type="predicted"/>
<evidence type="ECO:0000313" key="1">
    <source>
        <dbReference type="EMBL" id="PHQ33661.1"/>
    </source>
</evidence>
<keyword evidence="2" id="KW-1185">Reference proteome</keyword>
<evidence type="ECO:0000313" key="2">
    <source>
        <dbReference type="Proteomes" id="UP000225740"/>
    </source>
</evidence>
<dbReference type="EMBL" id="NIZW01000015">
    <property type="protein sequence ID" value="PHQ33661.1"/>
    <property type="molecule type" value="Genomic_DNA"/>
</dbReference>
<reference evidence="1 2" key="1">
    <citation type="submission" date="2017-06" db="EMBL/GenBank/DDBJ databases">
        <title>Description of Rhodopirellula bahusiensis sp. nov.</title>
        <authorList>
            <person name="Kizina J."/>
            <person name="Harder J."/>
        </authorList>
    </citation>
    <scope>NUCLEOTIDE SEQUENCE [LARGE SCALE GENOMIC DNA]</scope>
    <source>
        <strain evidence="1 2">SWK21</strain>
    </source>
</reference>
<organism evidence="1 2">
    <name type="scientific">Rhodopirellula bahusiensis</name>
    <dbReference type="NCBI Taxonomy" id="2014065"/>
    <lineage>
        <taxon>Bacteria</taxon>
        <taxon>Pseudomonadati</taxon>
        <taxon>Planctomycetota</taxon>
        <taxon>Planctomycetia</taxon>
        <taxon>Pirellulales</taxon>
        <taxon>Pirellulaceae</taxon>
        <taxon>Rhodopirellula</taxon>
    </lineage>
</organism>
<comment type="caution">
    <text evidence="1">The sequence shown here is derived from an EMBL/GenBank/DDBJ whole genome shotgun (WGS) entry which is preliminary data.</text>
</comment>
<dbReference type="Proteomes" id="UP000225740">
    <property type="component" value="Unassembled WGS sequence"/>
</dbReference>
<name>A0A2G1W3T8_9BACT</name>
<gene>
    <name evidence="1" type="ORF">CEE69_18960</name>
</gene>
<dbReference type="AntiFam" id="ANF00003">
    <property type="entry name" value="Shadow ORF"/>
</dbReference>
<accession>A0A2G1W3T8</accession>